<comment type="pathway">
    <text evidence="1 6">Cell wall biogenesis; peptidoglycan biosynthesis.</text>
</comment>
<evidence type="ECO:0000313" key="9">
    <source>
        <dbReference type="EMBL" id="SOB70816.1"/>
    </source>
</evidence>
<dbReference type="PROSITE" id="PS52029">
    <property type="entry name" value="LD_TPASE"/>
    <property type="match status" value="1"/>
</dbReference>
<dbReference type="GO" id="GO:0018104">
    <property type="term" value="P:peptidoglycan-protein cross-linking"/>
    <property type="evidence" value="ECO:0007669"/>
    <property type="project" value="TreeGrafter"/>
</dbReference>
<dbReference type="Gene3D" id="3.10.20.800">
    <property type="match status" value="1"/>
</dbReference>
<dbReference type="PANTHER" id="PTHR30582:SF33">
    <property type="entry name" value="EXPORTED PROTEIN"/>
    <property type="match status" value="1"/>
</dbReference>
<feature type="domain" description="L,D-TPase catalytic" evidence="8">
    <location>
        <begin position="335"/>
        <end position="455"/>
    </location>
</feature>
<evidence type="ECO:0000256" key="4">
    <source>
        <dbReference type="ARBA" id="ARBA00022984"/>
    </source>
</evidence>
<dbReference type="AlphaFoldDB" id="A0A285PNT9"/>
<dbReference type="InterPro" id="IPR038054">
    <property type="entry name" value="LD_TPept-like_central_sf"/>
</dbReference>
<reference evidence="10" key="1">
    <citation type="submission" date="2017-09" db="EMBL/GenBank/DDBJ databases">
        <authorList>
            <person name="Shetty A S."/>
        </authorList>
    </citation>
    <scope>NUCLEOTIDE SEQUENCE [LARGE SCALE GENOMIC DNA]</scope>
</reference>
<dbReference type="GO" id="GO:0071972">
    <property type="term" value="F:peptidoglycan L,D-transpeptidase activity"/>
    <property type="evidence" value="ECO:0007669"/>
    <property type="project" value="TreeGrafter"/>
</dbReference>
<dbReference type="InterPro" id="IPR022029">
    <property type="entry name" value="YoaR-like_PG-bd"/>
</dbReference>
<keyword evidence="3 6" id="KW-0133">Cell shape</keyword>
<dbReference type="GO" id="GO:0008360">
    <property type="term" value="P:regulation of cell shape"/>
    <property type="evidence" value="ECO:0007669"/>
    <property type="project" value="UniProtKB-UniRule"/>
</dbReference>
<keyword evidence="7" id="KW-0812">Transmembrane</keyword>
<keyword evidence="4 6" id="KW-0573">Peptidoglycan synthesis</keyword>
<dbReference type="Proteomes" id="UP000217549">
    <property type="component" value="Chromosome I"/>
</dbReference>
<dbReference type="RefSeq" id="WP_096238857.1">
    <property type="nucleotide sequence ID" value="NZ_LT907978.1"/>
</dbReference>
<dbReference type="SUPFAM" id="SSF143985">
    <property type="entry name" value="L,D-transpeptidase pre-catalytic domain-like"/>
    <property type="match status" value="1"/>
</dbReference>
<evidence type="ECO:0000313" key="10">
    <source>
        <dbReference type="Proteomes" id="UP000217549"/>
    </source>
</evidence>
<dbReference type="GO" id="GO:0071555">
    <property type="term" value="P:cell wall organization"/>
    <property type="evidence" value="ECO:0007669"/>
    <property type="project" value="UniProtKB-UniRule"/>
</dbReference>
<dbReference type="UniPathway" id="UPA00219"/>
<accession>A0A285PNT9</accession>
<dbReference type="PANTHER" id="PTHR30582">
    <property type="entry name" value="L,D-TRANSPEPTIDASE"/>
    <property type="match status" value="1"/>
</dbReference>
<proteinExistence type="predicted"/>
<sequence>MDKKKKVGLAVLVIIALYIAASIFFQYHYFIGTKVNGYSCAFRSVSKAKELIKKDVKSYKITIKERDKKKESISSSQVKLAFKDDGKLENIKAGQKGYAWITALFQSQNYKDAITLTVDKDAFNDTYTNLNAFNKEMVIAPVDAYSTYDAASNSYSIVPEVYGNTVKRKQFKPILKEAILNMERSIDIEKKDCYKNPVYKKDTAEVVAANKTLNKYVQETITYDFDDRTEEVNAKKLSKWLYETDKHEVKVHSEMVAKYIKNLAKKYDTVGVKRHFKSICGNDVEVSGGTYGWKIDQEAETANLIKVIKQGKSVKRKPEYAHRAKSRKEFDIGNTYVEVSLGEQHMWFYKNGKTLVSTDVVTGDISKGHGTPTGVYYILYKTTDYTLTGQGYASHVDYWLPFIQIGVGIHDSSWRGSYGGGIFTYDGSHGCVNTPRSAVQKIYNNIESTYPVVVHW</sequence>
<keyword evidence="10" id="KW-1185">Reference proteome</keyword>
<evidence type="ECO:0000256" key="7">
    <source>
        <dbReference type="SAM" id="Phobius"/>
    </source>
</evidence>
<dbReference type="Pfam" id="PF03734">
    <property type="entry name" value="YkuD"/>
    <property type="match status" value="1"/>
</dbReference>
<dbReference type="InterPro" id="IPR005490">
    <property type="entry name" value="LD_TPept_cat_dom"/>
</dbReference>
<keyword evidence="5 6" id="KW-0961">Cell wall biogenesis/degradation</keyword>
<evidence type="ECO:0000259" key="8">
    <source>
        <dbReference type="PROSITE" id="PS52029"/>
    </source>
</evidence>
<evidence type="ECO:0000256" key="5">
    <source>
        <dbReference type="ARBA" id="ARBA00023316"/>
    </source>
</evidence>
<keyword evidence="7" id="KW-1133">Transmembrane helix</keyword>
<evidence type="ECO:0000256" key="3">
    <source>
        <dbReference type="ARBA" id="ARBA00022960"/>
    </source>
</evidence>
<evidence type="ECO:0000256" key="6">
    <source>
        <dbReference type="PROSITE-ProRule" id="PRU01373"/>
    </source>
</evidence>
<dbReference type="Pfam" id="PF12229">
    <property type="entry name" value="PG_binding_4"/>
    <property type="match status" value="1"/>
</dbReference>
<evidence type="ECO:0000256" key="2">
    <source>
        <dbReference type="ARBA" id="ARBA00022679"/>
    </source>
</evidence>
<feature type="active site" description="Proton donor/acceptor" evidence="6">
    <location>
        <position position="410"/>
    </location>
</feature>
<dbReference type="InterPro" id="IPR050979">
    <property type="entry name" value="LD-transpeptidase"/>
</dbReference>
<dbReference type="SUPFAM" id="SSF141523">
    <property type="entry name" value="L,D-transpeptidase catalytic domain-like"/>
    <property type="match status" value="1"/>
</dbReference>
<dbReference type="EC" id="2.-.-.-" evidence="9"/>
<keyword evidence="7" id="KW-0472">Membrane</keyword>
<organism evidence="9 10">
    <name type="scientific">Anaerobutyricum hallii</name>
    <dbReference type="NCBI Taxonomy" id="39488"/>
    <lineage>
        <taxon>Bacteria</taxon>
        <taxon>Bacillati</taxon>
        <taxon>Bacillota</taxon>
        <taxon>Clostridia</taxon>
        <taxon>Lachnospirales</taxon>
        <taxon>Lachnospiraceae</taxon>
        <taxon>Anaerobutyricum</taxon>
    </lineage>
</organism>
<protein>
    <submittedName>
        <fullName evidence="9">L,D-transpeptidase catalytic domain</fullName>
        <ecNumber evidence="9">2.-.-.-</ecNumber>
    </submittedName>
</protein>
<gene>
    <name evidence="9" type="ORF">EHLA_0037</name>
</gene>
<dbReference type="GO" id="GO:0016740">
    <property type="term" value="F:transferase activity"/>
    <property type="evidence" value="ECO:0007669"/>
    <property type="project" value="UniProtKB-KW"/>
</dbReference>
<dbReference type="CDD" id="cd16913">
    <property type="entry name" value="YkuD_like"/>
    <property type="match status" value="1"/>
</dbReference>
<evidence type="ECO:0000256" key="1">
    <source>
        <dbReference type="ARBA" id="ARBA00004752"/>
    </source>
</evidence>
<feature type="transmembrane region" description="Helical" evidence="7">
    <location>
        <begin position="7"/>
        <end position="30"/>
    </location>
</feature>
<dbReference type="KEGG" id="ehl:EHLA_0037"/>
<dbReference type="InterPro" id="IPR038063">
    <property type="entry name" value="Transpep_catalytic_dom"/>
</dbReference>
<dbReference type="Gene3D" id="2.40.440.10">
    <property type="entry name" value="L,D-transpeptidase catalytic domain-like"/>
    <property type="match status" value="1"/>
</dbReference>
<dbReference type="EMBL" id="LT907978">
    <property type="protein sequence ID" value="SOB70816.1"/>
    <property type="molecule type" value="Genomic_DNA"/>
</dbReference>
<feature type="active site" description="Nucleophile" evidence="6">
    <location>
        <position position="431"/>
    </location>
</feature>
<keyword evidence="2 9" id="KW-0808">Transferase</keyword>
<dbReference type="GO" id="GO:0005576">
    <property type="term" value="C:extracellular region"/>
    <property type="evidence" value="ECO:0007669"/>
    <property type="project" value="TreeGrafter"/>
</dbReference>
<name>A0A285PNT9_9FIRM</name>